<dbReference type="Pfam" id="PF01632">
    <property type="entry name" value="Ribosomal_L35p"/>
    <property type="match status" value="1"/>
</dbReference>
<gene>
    <name evidence="9" type="ORF">KP79_PYT16956</name>
</gene>
<comment type="similarity">
    <text evidence="2">Belongs to the bacterial ribosomal protein bL35 family.</text>
</comment>
<dbReference type="AlphaFoldDB" id="A0A210QKM5"/>
<evidence type="ECO:0000256" key="6">
    <source>
        <dbReference type="ARBA" id="ARBA00023274"/>
    </source>
</evidence>
<evidence type="ECO:0000256" key="2">
    <source>
        <dbReference type="ARBA" id="ARBA00006598"/>
    </source>
</evidence>
<dbReference type="GO" id="GO:1990904">
    <property type="term" value="C:ribonucleoprotein complex"/>
    <property type="evidence" value="ECO:0007669"/>
    <property type="project" value="UniProtKB-KW"/>
</dbReference>
<dbReference type="InterPro" id="IPR037229">
    <property type="entry name" value="Ribosomal_bL35_sf"/>
</dbReference>
<dbReference type="GO" id="GO:0006412">
    <property type="term" value="P:translation"/>
    <property type="evidence" value="ECO:0007669"/>
    <property type="project" value="InterPro"/>
</dbReference>
<evidence type="ECO:0000256" key="5">
    <source>
        <dbReference type="ARBA" id="ARBA00023128"/>
    </source>
</evidence>
<proteinExistence type="inferred from homology"/>
<evidence type="ECO:0000313" key="10">
    <source>
        <dbReference type="Proteomes" id="UP000242188"/>
    </source>
</evidence>
<evidence type="ECO:0000256" key="4">
    <source>
        <dbReference type="ARBA" id="ARBA00022980"/>
    </source>
</evidence>
<dbReference type="PANTHER" id="PTHR15909:SF0">
    <property type="entry name" value="LARGE RIBOSOMAL SUBUNIT PROTEIN BL35M"/>
    <property type="match status" value="1"/>
</dbReference>
<dbReference type="OrthoDB" id="5847109at2759"/>
<name>A0A210QKM5_MIZYE</name>
<evidence type="ECO:0000313" key="9">
    <source>
        <dbReference type="EMBL" id="OWF49282.1"/>
    </source>
</evidence>
<comment type="caution">
    <text evidence="9">The sequence shown here is derived from an EMBL/GenBank/DDBJ whole genome shotgun (WGS) entry which is preliminary data.</text>
</comment>
<keyword evidence="5" id="KW-0496">Mitochondrion</keyword>
<sequence>MAAPLKQCLLGMGNLTSKFGRLAVNPRQMASINRAVTYCVNRQQFSVLASVRATVPSPTIKQTSLPTSYHGSLTQLCSPFLQPVRTKTMVSFKKGKQKTVPAVVARFKRMEWGGWIRTKSGKNKRMWAKSLQRRYRLQQHVMCNGQQSKLLDKMVTGYWRRHRHYPDDPYAPYHKRTNILNSDKSDVPPFLP</sequence>
<keyword evidence="3" id="KW-0809">Transit peptide</keyword>
<evidence type="ECO:0000256" key="1">
    <source>
        <dbReference type="ARBA" id="ARBA00004173"/>
    </source>
</evidence>
<dbReference type="EMBL" id="NEDP02003185">
    <property type="protein sequence ID" value="OWF49282.1"/>
    <property type="molecule type" value="Genomic_DNA"/>
</dbReference>
<dbReference type="PANTHER" id="PTHR15909">
    <property type="entry name" value="39S RIBOSOMAL PROTEIN L35, MITOCHONDRIAL"/>
    <property type="match status" value="1"/>
</dbReference>
<dbReference type="STRING" id="6573.A0A210QKM5"/>
<organism evidence="9 10">
    <name type="scientific">Mizuhopecten yessoensis</name>
    <name type="common">Japanese scallop</name>
    <name type="synonym">Patinopecten yessoensis</name>
    <dbReference type="NCBI Taxonomy" id="6573"/>
    <lineage>
        <taxon>Eukaryota</taxon>
        <taxon>Metazoa</taxon>
        <taxon>Spiralia</taxon>
        <taxon>Lophotrochozoa</taxon>
        <taxon>Mollusca</taxon>
        <taxon>Bivalvia</taxon>
        <taxon>Autobranchia</taxon>
        <taxon>Pteriomorphia</taxon>
        <taxon>Pectinida</taxon>
        <taxon>Pectinoidea</taxon>
        <taxon>Pectinidae</taxon>
        <taxon>Mizuhopecten</taxon>
    </lineage>
</organism>
<keyword evidence="4 9" id="KW-0689">Ribosomal protein</keyword>
<dbReference type="Gene3D" id="4.10.410.60">
    <property type="match status" value="1"/>
</dbReference>
<reference evidence="9 10" key="1">
    <citation type="journal article" date="2017" name="Nat. Ecol. Evol.">
        <title>Scallop genome provides insights into evolution of bilaterian karyotype and development.</title>
        <authorList>
            <person name="Wang S."/>
            <person name="Zhang J."/>
            <person name="Jiao W."/>
            <person name="Li J."/>
            <person name="Xun X."/>
            <person name="Sun Y."/>
            <person name="Guo X."/>
            <person name="Huan P."/>
            <person name="Dong B."/>
            <person name="Zhang L."/>
            <person name="Hu X."/>
            <person name="Sun X."/>
            <person name="Wang J."/>
            <person name="Zhao C."/>
            <person name="Wang Y."/>
            <person name="Wang D."/>
            <person name="Huang X."/>
            <person name="Wang R."/>
            <person name="Lv J."/>
            <person name="Li Y."/>
            <person name="Zhang Z."/>
            <person name="Liu B."/>
            <person name="Lu W."/>
            <person name="Hui Y."/>
            <person name="Liang J."/>
            <person name="Zhou Z."/>
            <person name="Hou R."/>
            <person name="Li X."/>
            <person name="Liu Y."/>
            <person name="Li H."/>
            <person name="Ning X."/>
            <person name="Lin Y."/>
            <person name="Zhao L."/>
            <person name="Xing Q."/>
            <person name="Dou J."/>
            <person name="Li Y."/>
            <person name="Mao J."/>
            <person name="Guo H."/>
            <person name="Dou H."/>
            <person name="Li T."/>
            <person name="Mu C."/>
            <person name="Jiang W."/>
            <person name="Fu Q."/>
            <person name="Fu X."/>
            <person name="Miao Y."/>
            <person name="Liu J."/>
            <person name="Yu Q."/>
            <person name="Li R."/>
            <person name="Liao H."/>
            <person name="Li X."/>
            <person name="Kong Y."/>
            <person name="Jiang Z."/>
            <person name="Chourrout D."/>
            <person name="Li R."/>
            <person name="Bao Z."/>
        </authorList>
    </citation>
    <scope>NUCLEOTIDE SEQUENCE [LARGE SCALE GENOMIC DNA]</scope>
    <source>
        <strain evidence="9 10">PY_sf001</strain>
    </source>
</reference>
<evidence type="ECO:0000256" key="8">
    <source>
        <dbReference type="ARBA" id="ARBA00035418"/>
    </source>
</evidence>
<evidence type="ECO:0000256" key="7">
    <source>
        <dbReference type="ARBA" id="ARBA00035273"/>
    </source>
</evidence>
<dbReference type="GO" id="GO:0003735">
    <property type="term" value="F:structural constituent of ribosome"/>
    <property type="evidence" value="ECO:0007669"/>
    <property type="project" value="InterPro"/>
</dbReference>
<keyword evidence="10" id="KW-1185">Reference proteome</keyword>
<evidence type="ECO:0000256" key="3">
    <source>
        <dbReference type="ARBA" id="ARBA00022946"/>
    </source>
</evidence>
<keyword evidence="6" id="KW-0687">Ribonucleoprotein</keyword>
<protein>
    <recommendedName>
        <fullName evidence="7">Large ribosomal subunit protein bL35m</fullName>
    </recommendedName>
    <alternativeName>
        <fullName evidence="8">39S ribosomal protein L35, mitochondrial</fullName>
    </alternativeName>
</protein>
<dbReference type="InterPro" id="IPR021137">
    <property type="entry name" value="Ribosomal_bL35-like"/>
</dbReference>
<dbReference type="InterPro" id="IPR019338">
    <property type="entry name" value="Ribosomal_bL35m"/>
</dbReference>
<accession>A0A210QKM5</accession>
<dbReference type="Proteomes" id="UP000242188">
    <property type="component" value="Unassembled WGS sequence"/>
</dbReference>
<dbReference type="SUPFAM" id="SSF143034">
    <property type="entry name" value="L35p-like"/>
    <property type="match status" value="1"/>
</dbReference>
<comment type="subcellular location">
    <subcellularLocation>
        <location evidence="1">Mitochondrion</location>
    </subcellularLocation>
</comment>
<dbReference type="GO" id="GO:0005840">
    <property type="term" value="C:ribosome"/>
    <property type="evidence" value="ECO:0007669"/>
    <property type="project" value="UniProtKB-KW"/>
</dbReference>
<dbReference type="GO" id="GO:0005739">
    <property type="term" value="C:mitochondrion"/>
    <property type="evidence" value="ECO:0007669"/>
    <property type="project" value="UniProtKB-SubCell"/>
</dbReference>